<evidence type="ECO:0000259" key="10">
    <source>
        <dbReference type="Pfam" id="PF03632"/>
    </source>
</evidence>
<comment type="catalytic activity">
    <reaction evidence="4">
        <text>(5R)-5-O-[alpha-D-glucosyl-(1-&gt;2)-beta-D-galactosyl]-5-hydroxy-L-lysyl-[collagen] + H2O = (5R)-5-O-(beta-D-galactosyl)-5-hydroxy-L-lysyl-[collagen] + D-glucose</text>
        <dbReference type="Rhea" id="RHEA:11068"/>
        <dbReference type="Rhea" id="RHEA-COMP:12753"/>
        <dbReference type="Rhea" id="RHEA-COMP:12754"/>
        <dbReference type="ChEBI" id="CHEBI:4167"/>
        <dbReference type="ChEBI" id="CHEBI:15377"/>
        <dbReference type="ChEBI" id="CHEBI:133443"/>
        <dbReference type="ChEBI" id="CHEBI:133452"/>
        <dbReference type="EC" id="3.2.1.107"/>
    </reaction>
</comment>
<dbReference type="InterPro" id="IPR005195">
    <property type="entry name" value="Glyco_hydro_65_M"/>
</dbReference>
<evidence type="ECO:0000256" key="8">
    <source>
        <dbReference type="ARBA" id="ARBA00079982"/>
    </source>
</evidence>
<dbReference type="EC" id="3.2.1.107" evidence="6"/>
<evidence type="ECO:0000256" key="2">
    <source>
        <dbReference type="ARBA" id="ARBA00022801"/>
    </source>
</evidence>
<reference evidence="13" key="1">
    <citation type="submission" date="2025-08" db="UniProtKB">
        <authorList>
            <consortium name="RefSeq"/>
        </authorList>
    </citation>
    <scope>IDENTIFICATION</scope>
</reference>
<dbReference type="PANTHER" id="PTHR11051">
    <property type="entry name" value="GLYCOSYL HYDROLASE-RELATED"/>
    <property type="match status" value="1"/>
</dbReference>
<name>A0A7E6F5D9_9MOLL</name>
<keyword evidence="9" id="KW-0732">Signal</keyword>
<feature type="chain" id="PRO_5028953422" description="Protein-glucosylgalactosylhydroxylysine glucosidase" evidence="9">
    <location>
        <begin position="26"/>
        <end position="774"/>
    </location>
</feature>
<evidence type="ECO:0000256" key="5">
    <source>
        <dbReference type="ARBA" id="ARBA00053339"/>
    </source>
</evidence>
<protein>
    <recommendedName>
        <fullName evidence="7">Protein-glucosylgalactosylhydroxylysine glucosidase</fullName>
        <ecNumber evidence="6">3.2.1.107</ecNumber>
    </recommendedName>
    <alternativeName>
        <fullName evidence="8">Acid trehalase-like protein 1</fullName>
    </alternativeName>
</protein>
<feature type="domain" description="Glycoside hydrolase family 65 central catalytic" evidence="10">
    <location>
        <begin position="341"/>
        <end position="555"/>
    </location>
</feature>
<dbReference type="AlphaFoldDB" id="A0A7E6F5D9"/>
<dbReference type="RefSeq" id="XP_036362996.1">
    <property type="nucleotide sequence ID" value="XM_036507103.1"/>
</dbReference>
<dbReference type="InterPro" id="IPR008928">
    <property type="entry name" value="6-hairpin_glycosidase_sf"/>
</dbReference>
<accession>A0A7E6F5D9</accession>
<keyword evidence="2" id="KW-0378">Hydrolase</keyword>
<evidence type="ECO:0000313" key="12">
    <source>
        <dbReference type="Proteomes" id="UP000515154"/>
    </source>
</evidence>
<dbReference type="Gene3D" id="2.60.420.10">
    <property type="entry name" value="Maltose phosphorylase, domain 3"/>
    <property type="match status" value="1"/>
</dbReference>
<feature type="domain" description="Glycoside hydrolase family 65 C-terminal" evidence="11">
    <location>
        <begin position="659"/>
        <end position="705"/>
    </location>
</feature>
<feature type="signal peptide" evidence="9">
    <location>
        <begin position="1"/>
        <end position="25"/>
    </location>
</feature>
<dbReference type="Pfam" id="PF03633">
    <property type="entry name" value="Glyco_hydro_65C"/>
    <property type="match status" value="1"/>
</dbReference>
<dbReference type="SUPFAM" id="SSF48208">
    <property type="entry name" value="Six-hairpin glycosidases"/>
    <property type="match status" value="1"/>
</dbReference>
<dbReference type="Gene3D" id="1.50.10.10">
    <property type="match status" value="1"/>
</dbReference>
<evidence type="ECO:0000256" key="9">
    <source>
        <dbReference type="SAM" id="SignalP"/>
    </source>
</evidence>
<organism evidence="12 13">
    <name type="scientific">Octopus sinensis</name>
    <name type="common">East Asian common octopus</name>
    <dbReference type="NCBI Taxonomy" id="2607531"/>
    <lineage>
        <taxon>Eukaryota</taxon>
        <taxon>Metazoa</taxon>
        <taxon>Spiralia</taxon>
        <taxon>Lophotrochozoa</taxon>
        <taxon>Mollusca</taxon>
        <taxon>Cephalopoda</taxon>
        <taxon>Coleoidea</taxon>
        <taxon>Octopodiformes</taxon>
        <taxon>Octopoda</taxon>
        <taxon>Incirrata</taxon>
        <taxon>Octopodidae</taxon>
        <taxon>Octopus</taxon>
    </lineage>
</organism>
<keyword evidence="3" id="KW-0326">Glycosidase</keyword>
<dbReference type="Pfam" id="PF03632">
    <property type="entry name" value="Glyco_hydro_65m"/>
    <property type="match status" value="1"/>
</dbReference>
<evidence type="ECO:0000313" key="13">
    <source>
        <dbReference type="RefSeq" id="XP_036362996.1"/>
    </source>
</evidence>
<dbReference type="Proteomes" id="UP000515154">
    <property type="component" value="Linkage group LG11"/>
</dbReference>
<dbReference type="FunFam" id="1.50.10.10:FF:000023">
    <property type="entry name" value="Protein-glucosylgalactosylhydroxylysine glucosidase"/>
    <property type="match status" value="1"/>
</dbReference>
<dbReference type="InterPro" id="IPR005194">
    <property type="entry name" value="Glyco_hydro_65_C"/>
</dbReference>
<keyword evidence="12" id="KW-1185">Reference proteome</keyword>
<sequence>MYYHHLMLLVVCLLLLTCLTGQVSATSDSYSSTRGYNGDGLHLGYYQQMLKDKDILLPVDDTVFETDMMPNNTRKHPTVGNGYISTVVLSDTIFMNGLYNGLTLKSHRARIPTVAGIKAAISTKDHTNDKYALNVQHGLFTHVSFVENLGSCVETIYAHRQLKEVLVVEITLERTGNSNKDFEVNLDFNYTSSDDLKSVKETHNVPGLENVKYFHGENIDSEEYDAKEKSVHMLYTNVPSKLVLSNDKKKTFYFLTALGTQKDQVIDAYEKAMEMAKKNVLMNEHANAWLEIWKNGYIDVRGDHNLAQITYAAQYYILSALPSNGTSGDPDFVGLSPTGLAHGIIEDDYGGHVFWDQDIWMFPPILMFNADLAKVLMKTRTRTLDAARARAAMNGHKGAMYPWESAQTGMETTNARWVALYEQHVTGDIAFAAQQYLYMTNDLDFFKEERGAEMLQNIAEFWIHRAALDKKQMKYIITGVMGPDEYNYPVDNSIYTNYIAVKSLEVAVDCLKRLGKESIKTEVYEIVKDDMYLPFDSKLQYHPEYDGYKQGTKVKQADVILLGFPLMMNMPKSVRYNDLVKYETVSDENGPAMTWSMFSIGWLELKNSSQGNANFKRNFKNVMEPFKMWSEYNDGTGAVNFLTGMGGFLQSLTFGYGGFRIYKDRLEFDPQLPEGSTNITLHNIDYRGGSFTLSFNAAIMSITLTKPGDKDFILSLKESGLDIPLPFGKKVVTSIERSALFVNDSFNPGYSSSCSLKSCAMLLIVSFVFPFHLV</sequence>
<dbReference type="PANTHER" id="PTHR11051:SF8">
    <property type="entry name" value="PROTEIN-GLUCOSYLGALACTOSYLHYDROXYLYSINE GLUCOSIDASE"/>
    <property type="match status" value="1"/>
</dbReference>
<evidence type="ECO:0000256" key="4">
    <source>
        <dbReference type="ARBA" id="ARBA00051415"/>
    </source>
</evidence>
<proteinExistence type="inferred from homology"/>
<dbReference type="GO" id="GO:0005975">
    <property type="term" value="P:carbohydrate metabolic process"/>
    <property type="evidence" value="ECO:0007669"/>
    <property type="project" value="InterPro"/>
</dbReference>
<dbReference type="InterPro" id="IPR012341">
    <property type="entry name" value="6hp_glycosidase-like_sf"/>
</dbReference>
<evidence type="ECO:0000259" key="11">
    <source>
        <dbReference type="Pfam" id="PF03633"/>
    </source>
</evidence>
<comment type="similarity">
    <text evidence="1">Belongs to the glycosyl hydrolase 65 family.</text>
</comment>
<gene>
    <name evidence="13" type="primary">LOC115216968</name>
</gene>
<comment type="function">
    <text evidence="5">Catalyzes the hydrolysis of glucose from the disaccharide unit linked to hydroxylysine residues of collagen and collagen-like proteins.</text>
</comment>
<dbReference type="GO" id="GO:0047402">
    <property type="term" value="F:protein-glucosylgalactosylhydroxylysine glucosidase activity"/>
    <property type="evidence" value="ECO:0007669"/>
    <property type="project" value="UniProtKB-EC"/>
</dbReference>
<evidence type="ECO:0000256" key="3">
    <source>
        <dbReference type="ARBA" id="ARBA00023295"/>
    </source>
</evidence>
<evidence type="ECO:0000256" key="6">
    <source>
        <dbReference type="ARBA" id="ARBA00066430"/>
    </source>
</evidence>
<evidence type="ECO:0000256" key="7">
    <source>
        <dbReference type="ARBA" id="ARBA00071505"/>
    </source>
</evidence>
<evidence type="ECO:0000256" key="1">
    <source>
        <dbReference type="ARBA" id="ARBA00006768"/>
    </source>
</evidence>